<evidence type="ECO:0000256" key="10">
    <source>
        <dbReference type="ARBA" id="ARBA00023163"/>
    </source>
</evidence>
<comment type="PTM">
    <text evidence="11">Upon Fe-S cluster removal intramolecular disulfide bonds are formed.</text>
</comment>
<dbReference type="Pfam" id="PF02467">
    <property type="entry name" value="Whib"/>
    <property type="match status" value="1"/>
</dbReference>
<dbReference type="STRING" id="883161.HMPREF9306_01949"/>
<dbReference type="EMBL" id="AGZR01000009">
    <property type="protein sequence ID" value="EPD32380.1"/>
    <property type="molecule type" value="Genomic_DNA"/>
</dbReference>
<evidence type="ECO:0000256" key="3">
    <source>
        <dbReference type="ARBA" id="ARBA00022485"/>
    </source>
</evidence>
<comment type="function">
    <text evidence="11">Acts as a transcriptional regulator. Probably redox-responsive. The apo- but not holo-form probably binds DNA.</text>
</comment>
<evidence type="ECO:0000256" key="2">
    <source>
        <dbReference type="ARBA" id="ARBA00006597"/>
    </source>
</evidence>
<dbReference type="InterPro" id="IPR003482">
    <property type="entry name" value="Whib"/>
</dbReference>
<proteinExistence type="inferred from homology"/>
<feature type="binding site" evidence="11">
    <location>
        <position position="61"/>
    </location>
    <ligand>
        <name>[4Fe-4S] cluster</name>
        <dbReference type="ChEBI" id="CHEBI:49883"/>
    </ligand>
</feature>
<dbReference type="GO" id="GO:0046872">
    <property type="term" value="F:metal ion binding"/>
    <property type="evidence" value="ECO:0007669"/>
    <property type="project" value="UniProtKB-KW"/>
</dbReference>
<comment type="PTM">
    <text evidence="11">The Fe-S cluster can be nitrosylated by nitric oxide (NO).</text>
</comment>
<dbReference type="GO" id="GO:0045892">
    <property type="term" value="P:negative regulation of DNA-templated transcription"/>
    <property type="evidence" value="ECO:0007669"/>
    <property type="project" value="TreeGrafter"/>
</dbReference>
<dbReference type="Proteomes" id="UP000014417">
    <property type="component" value="Unassembled WGS sequence"/>
</dbReference>
<evidence type="ECO:0000256" key="8">
    <source>
        <dbReference type="ARBA" id="ARBA00023125"/>
    </source>
</evidence>
<sequence length="148" mass="16472">MNLFMKGFTGVAKEGAVMIATLEDWQLLAKCRGLNDALFPEGKDQKRAKAICSGCPVRMECLAEALDNRIEWGVWGGMTERERRQVLRARPDIKSWSKVLQAAVDAQQGGVRVIDRRFDRPDGSSYIETHVAVIGEESESTSVKSITE</sequence>
<keyword evidence="4 11" id="KW-0479">Metal-binding</keyword>
<dbReference type="PANTHER" id="PTHR38839">
    <property type="entry name" value="TRANSCRIPTIONAL REGULATOR WHID-RELATED"/>
    <property type="match status" value="1"/>
</dbReference>
<keyword evidence="8 11" id="KW-0238">DNA-binding</keyword>
<feature type="binding site" evidence="11">
    <location>
        <position position="31"/>
    </location>
    <ligand>
        <name>[4Fe-4S] cluster</name>
        <dbReference type="ChEBI" id="CHEBI:49883"/>
    </ligand>
</feature>
<keyword evidence="9 11" id="KW-1015">Disulfide bond</keyword>
<dbReference type="PROSITE" id="PS51674">
    <property type="entry name" value="4FE4S_WBL"/>
    <property type="match status" value="1"/>
</dbReference>
<dbReference type="GO" id="GO:0047134">
    <property type="term" value="F:protein-disulfide reductase [NAD(P)H] activity"/>
    <property type="evidence" value="ECO:0007669"/>
    <property type="project" value="TreeGrafter"/>
</dbReference>
<dbReference type="HAMAP" id="MF_01479">
    <property type="entry name" value="WhiB"/>
    <property type="match status" value="1"/>
</dbReference>
<keyword evidence="10 11" id="KW-0804">Transcription</keyword>
<keyword evidence="14" id="KW-1185">Reference proteome</keyword>
<evidence type="ECO:0000256" key="4">
    <source>
        <dbReference type="ARBA" id="ARBA00022723"/>
    </source>
</evidence>
<keyword evidence="3 11" id="KW-0004">4Fe-4S</keyword>
<evidence type="ECO:0000256" key="5">
    <source>
        <dbReference type="ARBA" id="ARBA00023004"/>
    </source>
</evidence>
<accession>S2W213</accession>
<comment type="similarity">
    <text evidence="2 11">Belongs to the WhiB family.</text>
</comment>
<dbReference type="HOGENOM" id="CLU_1757209_0_0_11"/>
<keyword evidence="6 11" id="KW-0411">Iron-sulfur</keyword>
<dbReference type="GO" id="GO:0045454">
    <property type="term" value="P:cell redox homeostasis"/>
    <property type="evidence" value="ECO:0007669"/>
    <property type="project" value="TreeGrafter"/>
</dbReference>
<organism evidence="13 14">
    <name type="scientific">Propionimicrobium lymphophilum ACS-093-V-SCH5</name>
    <dbReference type="NCBI Taxonomy" id="883161"/>
    <lineage>
        <taxon>Bacteria</taxon>
        <taxon>Bacillati</taxon>
        <taxon>Actinomycetota</taxon>
        <taxon>Actinomycetes</taxon>
        <taxon>Propionibacteriales</taxon>
        <taxon>Propionibacteriaceae</taxon>
        <taxon>Propionimicrobium</taxon>
    </lineage>
</organism>
<evidence type="ECO:0000256" key="7">
    <source>
        <dbReference type="ARBA" id="ARBA00023015"/>
    </source>
</evidence>
<comment type="caution">
    <text evidence="13">The sequence shown here is derived from an EMBL/GenBank/DDBJ whole genome shotgun (WGS) entry which is preliminary data.</text>
</comment>
<comment type="cofactor">
    <cofactor evidence="11">
        <name>[4Fe-4S] cluster</name>
        <dbReference type="ChEBI" id="CHEBI:49883"/>
    </cofactor>
    <text evidence="11">Binds 1 [4Fe-4S] cluster per subunit. Following nitrosylation of the [4Fe-4S] cluster binds 1 [4Fe-8(NO)] cluster per subunit.</text>
</comment>
<dbReference type="InterPro" id="IPR034768">
    <property type="entry name" value="4FE4S_WBL"/>
</dbReference>
<feature type="domain" description="4Fe-4S Wbl-type" evidence="12">
    <location>
        <begin position="30"/>
        <end position="85"/>
    </location>
</feature>
<evidence type="ECO:0000256" key="9">
    <source>
        <dbReference type="ARBA" id="ARBA00023157"/>
    </source>
</evidence>
<keyword evidence="11" id="KW-0963">Cytoplasm</keyword>
<keyword evidence="5 11" id="KW-0408">Iron</keyword>
<name>S2W213_9ACTN</name>
<evidence type="ECO:0000256" key="6">
    <source>
        <dbReference type="ARBA" id="ARBA00023014"/>
    </source>
</evidence>
<dbReference type="GO" id="GO:0005737">
    <property type="term" value="C:cytoplasm"/>
    <property type="evidence" value="ECO:0007669"/>
    <property type="project" value="UniProtKB-SubCell"/>
</dbReference>
<dbReference type="GO" id="GO:0035731">
    <property type="term" value="F:dinitrosyl-iron complex binding"/>
    <property type="evidence" value="ECO:0007669"/>
    <property type="project" value="UniProtKB-UniRule"/>
</dbReference>
<evidence type="ECO:0000256" key="1">
    <source>
        <dbReference type="ARBA" id="ARBA00004496"/>
    </source>
</evidence>
<evidence type="ECO:0000256" key="11">
    <source>
        <dbReference type="HAMAP-Rule" id="MF_01479"/>
    </source>
</evidence>
<evidence type="ECO:0000313" key="14">
    <source>
        <dbReference type="Proteomes" id="UP000014417"/>
    </source>
</evidence>
<comment type="subcellular location">
    <subcellularLocation>
        <location evidence="1 11">Cytoplasm</location>
    </subcellularLocation>
</comment>
<dbReference type="PATRIC" id="fig|883161.3.peg.1937"/>
<evidence type="ECO:0000313" key="13">
    <source>
        <dbReference type="EMBL" id="EPD32380.1"/>
    </source>
</evidence>
<feature type="binding site" evidence="11">
    <location>
        <position position="55"/>
    </location>
    <ligand>
        <name>[4Fe-4S] cluster</name>
        <dbReference type="ChEBI" id="CHEBI:49883"/>
    </ligand>
</feature>
<dbReference type="GO" id="GO:0003677">
    <property type="term" value="F:DNA binding"/>
    <property type="evidence" value="ECO:0007669"/>
    <property type="project" value="UniProtKB-UniRule"/>
</dbReference>
<feature type="binding site" evidence="11">
    <location>
        <position position="52"/>
    </location>
    <ligand>
        <name>[4Fe-4S] cluster</name>
        <dbReference type="ChEBI" id="CHEBI:49883"/>
    </ligand>
</feature>
<dbReference type="AlphaFoldDB" id="S2W213"/>
<protein>
    <recommendedName>
        <fullName evidence="11">Transcriptional regulator WhiB</fullName>
    </recommendedName>
</protein>
<dbReference type="PANTHER" id="PTHR38839:SF7">
    <property type="entry name" value="TRANSCRIPTIONAL REGULATOR WHIB4"/>
    <property type="match status" value="1"/>
</dbReference>
<reference evidence="13 14" key="1">
    <citation type="submission" date="2013-04" db="EMBL/GenBank/DDBJ databases">
        <title>The Genome Sequence of Propionimicrobium lymphophilum ACS-093-V-SCH5.</title>
        <authorList>
            <consortium name="The Broad Institute Genomics Platform"/>
            <person name="Earl A."/>
            <person name="Ward D."/>
            <person name="Feldgarden M."/>
            <person name="Gevers D."/>
            <person name="Saerens B."/>
            <person name="Vaneechoutte M."/>
            <person name="Walker B."/>
            <person name="Young S."/>
            <person name="Zeng Q."/>
            <person name="Gargeya S."/>
            <person name="Fitzgerald M."/>
            <person name="Haas B."/>
            <person name="Abouelleil A."/>
            <person name="Allen A.W."/>
            <person name="Alvarado L."/>
            <person name="Arachchi H.M."/>
            <person name="Berlin A.M."/>
            <person name="Chapman S.B."/>
            <person name="Gainer-Dewar J."/>
            <person name="Goldberg J."/>
            <person name="Griggs A."/>
            <person name="Gujja S."/>
            <person name="Hansen M."/>
            <person name="Howarth C."/>
            <person name="Imamovic A."/>
            <person name="Ireland A."/>
            <person name="Larimer J."/>
            <person name="McCowan C."/>
            <person name="Murphy C."/>
            <person name="Pearson M."/>
            <person name="Poon T.W."/>
            <person name="Priest M."/>
            <person name="Roberts A."/>
            <person name="Saif S."/>
            <person name="Shea T."/>
            <person name="Sisk P."/>
            <person name="Sykes S."/>
            <person name="Wortman J."/>
            <person name="Nusbaum C."/>
            <person name="Birren B."/>
        </authorList>
    </citation>
    <scope>NUCLEOTIDE SEQUENCE [LARGE SCALE GENOMIC DNA]</scope>
    <source>
        <strain evidence="13 14">ACS-093-V-SCH5</strain>
    </source>
</reference>
<dbReference type="GO" id="GO:0051539">
    <property type="term" value="F:4 iron, 4 sulfur cluster binding"/>
    <property type="evidence" value="ECO:0007669"/>
    <property type="project" value="UniProtKB-UniRule"/>
</dbReference>
<evidence type="ECO:0000259" key="12">
    <source>
        <dbReference type="PROSITE" id="PS51674"/>
    </source>
</evidence>
<gene>
    <name evidence="11" type="primary">whiB</name>
    <name evidence="13" type="ORF">HMPREF9306_01949</name>
</gene>
<keyword evidence="7 11" id="KW-0805">Transcription regulation</keyword>